<dbReference type="InterPro" id="IPR036397">
    <property type="entry name" value="RNaseH_sf"/>
</dbReference>
<dbReference type="PANTHER" id="PTHR42648:SF31">
    <property type="entry name" value="RNA-DIRECTED DNA POLYMERASE"/>
    <property type="match status" value="1"/>
</dbReference>
<dbReference type="AlphaFoldDB" id="A0A9W7MUE0"/>
<protein>
    <recommendedName>
        <fullName evidence="2">Integrase catalytic domain-containing protein</fullName>
    </recommendedName>
</protein>
<organism evidence="3 4">
    <name type="scientific">Hibiscus trionum</name>
    <name type="common">Flower of an hour</name>
    <dbReference type="NCBI Taxonomy" id="183268"/>
    <lineage>
        <taxon>Eukaryota</taxon>
        <taxon>Viridiplantae</taxon>
        <taxon>Streptophyta</taxon>
        <taxon>Embryophyta</taxon>
        <taxon>Tracheophyta</taxon>
        <taxon>Spermatophyta</taxon>
        <taxon>Magnoliopsida</taxon>
        <taxon>eudicotyledons</taxon>
        <taxon>Gunneridae</taxon>
        <taxon>Pentapetalae</taxon>
        <taxon>rosids</taxon>
        <taxon>malvids</taxon>
        <taxon>Malvales</taxon>
        <taxon>Malvaceae</taxon>
        <taxon>Malvoideae</taxon>
        <taxon>Hibiscus</taxon>
    </lineage>
</organism>
<dbReference type="GO" id="GO:0015074">
    <property type="term" value="P:DNA integration"/>
    <property type="evidence" value="ECO:0007669"/>
    <property type="project" value="InterPro"/>
</dbReference>
<dbReference type="PANTHER" id="PTHR42648">
    <property type="entry name" value="TRANSPOSASE, PUTATIVE-RELATED"/>
    <property type="match status" value="1"/>
</dbReference>
<feature type="transmembrane region" description="Helical" evidence="1">
    <location>
        <begin position="269"/>
        <end position="291"/>
    </location>
</feature>
<dbReference type="InterPro" id="IPR012337">
    <property type="entry name" value="RNaseH-like_sf"/>
</dbReference>
<feature type="domain" description="Integrase catalytic" evidence="2">
    <location>
        <begin position="1"/>
        <end position="121"/>
    </location>
</feature>
<keyword evidence="4" id="KW-1185">Reference proteome</keyword>
<reference evidence="3" key="1">
    <citation type="submission" date="2023-05" db="EMBL/GenBank/DDBJ databases">
        <title>Genome and transcriptome analyses reveal genes involved in the formation of fine ridges on petal epidermal cells in Hibiscus trionum.</title>
        <authorList>
            <person name="Koshimizu S."/>
            <person name="Masuda S."/>
            <person name="Ishii T."/>
            <person name="Shirasu K."/>
            <person name="Hoshino A."/>
            <person name="Arita M."/>
        </authorList>
    </citation>
    <scope>NUCLEOTIDE SEQUENCE</scope>
    <source>
        <strain evidence="3">Hamamatsu line</strain>
    </source>
</reference>
<keyword evidence="1" id="KW-0812">Transmembrane</keyword>
<dbReference type="InterPro" id="IPR039537">
    <property type="entry name" value="Retrotran_Ty1/copia-like"/>
</dbReference>
<keyword evidence="1" id="KW-1133">Transmembrane helix</keyword>
<dbReference type="Gene3D" id="3.30.420.10">
    <property type="entry name" value="Ribonuclease H-like superfamily/Ribonuclease H"/>
    <property type="match status" value="1"/>
</dbReference>
<evidence type="ECO:0000313" key="4">
    <source>
        <dbReference type="Proteomes" id="UP001165190"/>
    </source>
</evidence>
<keyword evidence="1" id="KW-0472">Membrane</keyword>
<dbReference type="Proteomes" id="UP001165190">
    <property type="component" value="Unassembled WGS sequence"/>
</dbReference>
<dbReference type="SUPFAM" id="SSF53098">
    <property type="entry name" value="Ribonuclease H-like"/>
    <property type="match status" value="1"/>
</dbReference>
<evidence type="ECO:0000259" key="2">
    <source>
        <dbReference type="PROSITE" id="PS50994"/>
    </source>
</evidence>
<evidence type="ECO:0000256" key="1">
    <source>
        <dbReference type="SAM" id="Phobius"/>
    </source>
</evidence>
<comment type="caution">
    <text evidence="3">The sequence shown here is derived from an EMBL/GenBank/DDBJ whole genome shotgun (WGS) entry which is preliminary data.</text>
</comment>
<dbReference type="OrthoDB" id="1617351at2759"/>
<sequence>MKHKSDVLTIVPSFITMIKTQLGYELKIFRSDNAPELRFVELFSRLGIVHQFTCVETPQQNSVDERKHQHLLAVVRALFFHARVPLRFWGECILTATFLINRLPSRILGDQSPYELLHSHKPSYSCLKVFGSLCFVSTLKSQRDKFSERVLPGVFLGYVPGVKGYKVYILQTRAIVVSRNVVFHEDIFPFHKITPLDDLVDPFPGLSLPSVVHVSGGDSGSLKLLMCLLWLKMLIMLVRSLLVSLLWNLLLSPFLSLLWSLWLNRLLSLLFLVNLLVLLLDLHILIYIIAIMLFPRNVYILLSIISPAPDFLHLMLIL</sequence>
<dbReference type="PROSITE" id="PS50994">
    <property type="entry name" value="INTEGRASE"/>
    <property type="match status" value="1"/>
</dbReference>
<dbReference type="Pfam" id="PF25597">
    <property type="entry name" value="SH3_retrovirus"/>
    <property type="match status" value="1"/>
</dbReference>
<dbReference type="InterPro" id="IPR001584">
    <property type="entry name" value="Integrase_cat-core"/>
</dbReference>
<proteinExistence type="predicted"/>
<gene>
    <name evidence="3" type="ORF">HRI_005030900</name>
</gene>
<dbReference type="GO" id="GO:0003676">
    <property type="term" value="F:nucleic acid binding"/>
    <property type="evidence" value="ECO:0007669"/>
    <property type="project" value="InterPro"/>
</dbReference>
<evidence type="ECO:0000313" key="3">
    <source>
        <dbReference type="EMBL" id="GMJ13617.1"/>
    </source>
</evidence>
<name>A0A9W7MUE0_HIBTR</name>
<dbReference type="EMBL" id="BSYR01000065">
    <property type="protein sequence ID" value="GMJ13617.1"/>
    <property type="molecule type" value="Genomic_DNA"/>
</dbReference>
<dbReference type="InterPro" id="IPR057670">
    <property type="entry name" value="SH3_retrovirus"/>
</dbReference>
<accession>A0A9W7MUE0</accession>